<organism evidence="3 4">
    <name type="scientific">Phanerochaete carnosa (strain HHB-10118-sp)</name>
    <name type="common">White-rot fungus</name>
    <name type="synonym">Peniophora carnosa</name>
    <dbReference type="NCBI Taxonomy" id="650164"/>
    <lineage>
        <taxon>Eukaryota</taxon>
        <taxon>Fungi</taxon>
        <taxon>Dikarya</taxon>
        <taxon>Basidiomycota</taxon>
        <taxon>Agaricomycotina</taxon>
        <taxon>Agaricomycetes</taxon>
        <taxon>Polyporales</taxon>
        <taxon>Phanerochaetaceae</taxon>
        <taxon>Phanerochaete</taxon>
    </lineage>
</organism>
<dbReference type="PROSITE" id="PS50250">
    <property type="entry name" value="PCI"/>
    <property type="match status" value="1"/>
</dbReference>
<dbReference type="InterPro" id="IPR000717">
    <property type="entry name" value="PCI_dom"/>
</dbReference>
<keyword evidence="4" id="KW-1185">Reference proteome</keyword>
<dbReference type="RefSeq" id="XP_007400691.1">
    <property type="nucleotide sequence ID" value="XM_007400629.1"/>
</dbReference>
<dbReference type="STRING" id="650164.K5VV25"/>
<dbReference type="AlphaFoldDB" id="K5VV25"/>
<evidence type="ECO:0000313" key="3">
    <source>
        <dbReference type="EMBL" id="EKM50419.1"/>
    </source>
</evidence>
<reference evidence="3 4" key="1">
    <citation type="journal article" date="2012" name="BMC Genomics">
        <title>Comparative genomics of the white-rot fungi, Phanerochaete carnosa and P. chrysosporium, to elucidate the genetic basis of the distinct wood types they colonize.</title>
        <authorList>
            <person name="Suzuki H."/>
            <person name="MacDonald J."/>
            <person name="Syed K."/>
            <person name="Salamov A."/>
            <person name="Hori C."/>
            <person name="Aerts A."/>
            <person name="Henrissat B."/>
            <person name="Wiebenga A."/>
            <person name="vanKuyk P.A."/>
            <person name="Barry K."/>
            <person name="Lindquist E."/>
            <person name="LaButti K."/>
            <person name="Lapidus A."/>
            <person name="Lucas S."/>
            <person name="Coutinho P."/>
            <person name="Gong Y."/>
            <person name="Samejima M."/>
            <person name="Mahadevan R."/>
            <person name="Abou-Zaid M."/>
            <person name="de Vries R.P."/>
            <person name="Igarashi K."/>
            <person name="Yadav J.S."/>
            <person name="Grigoriev I.V."/>
            <person name="Master E.R."/>
        </authorList>
    </citation>
    <scope>NUCLEOTIDE SEQUENCE [LARGE SCALE GENOMIC DNA]</scope>
    <source>
        <strain evidence="3 4">HHB-10118-sp</strain>
    </source>
</reference>
<evidence type="ECO:0000259" key="2">
    <source>
        <dbReference type="PROSITE" id="PS50250"/>
    </source>
</evidence>
<feature type="region of interest" description="Disordered" evidence="1">
    <location>
        <begin position="75"/>
        <end position="104"/>
    </location>
</feature>
<dbReference type="HOGENOM" id="CLU_015513_0_1_1"/>
<dbReference type="Gene3D" id="1.25.40.990">
    <property type="match status" value="1"/>
</dbReference>
<sequence>MSSESWPQQLKDWVAKCLGQMTDANREEAQAELRQVISDAFVNRTLWTTDWDGVQLQSLTPKTLNLTTNVLKRKLNDHNTGTHERKKTKKSQITKSAAPSALDLSDQAALNRRAARFQREHEIERQKTLFGGHGSSSQVFRASSSFEPSRSGTPAYYGDDPEADPNVPNWDRYTIVGTNQEIFKDYLRLTTEPRSEQIRPYDVLQKTLAELKKRWREKANYNWIRSQFKSLRQDLTVQRIKNDFTVMVYEIHARMALEVGDMVEYNQCQAMLKNLYDLGIQGKAKEFTAYRILMLIHGRNRSDLNLYVGQLTPQQKSSPFVQHALAVQRALSMGNYHALFDLYLNAPNMGAYIMDHFIDRERVKALIMMSKAYMSLRLSFISTELAFDSVGQAKEFLDQHRAGTFFKNPNSADEEKILDCKAAHQTLVQIFEEKYRKVQIKGAV</sequence>
<dbReference type="FunCoup" id="K5VV25">
    <property type="interactions" value="221"/>
</dbReference>
<dbReference type="Proteomes" id="UP000008370">
    <property type="component" value="Unassembled WGS sequence"/>
</dbReference>
<accession>K5VV25</accession>
<evidence type="ECO:0000313" key="4">
    <source>
        <dbReference type="Proteomes" id="UP000008370"/>
    </source>
</evidence>
<dbReference type="InterPro" id="IPR045107">
    <property type="entry name" value="SAC3/GANP/THP3"/>
</dbReference>
<evidence type="ECO:0000256" key="1">
    <source>
        <dbReference type="SAM" id="MobiDB-lite"/>
    </source>
</evidence>
<dbReference type="EMBL" id="JH930478">
    <property type="protein sequence ID" value="EKM50419.1"/>
    <property type="molecule type" value="Genomic_DNA"/>
</dbReference>
<name>K5VV25_PHACS</name>
<protein>
    <recommendedName>
        <fullName evidence="2">PCI domain-containing protein</fullName>
    </recommendedName>
</protein>
<dbReference type="GeneID" id="18918629"/>
<dbReference type="OrthoDB" id="199574at2759"/>
<dbReference type="PANTHER" id="PTHR12436:SF4">
    <property type="entry name" value="LEUKOCYTE RECEPTOR CLUSTER MEMBER 8"/>
    <property type="match status" value="1"/>
</dbReference>
<dbReference type="PANTHER" id="PTHR12436">
    <property type="entry name" value="80 KDA MCM3-ASSOCIATED PROTEIN"/>
    <property type="match status" value="1"/>
</dbReference>
<dbReference type="GO" id="GO:0005634">
    <property type="term" value="C:nucleus"/>
    <property type="evidence" value="ECO:0007669"/>
    <property type="project" value="TreeGrafter"/>
</dbReference>
<proteinExistence type="predicted"/>
<dbReference type="Pfam" id="PF03399">
    <property type="entry name" value="SAC3_GANP"/>
    <property type="match status" value="1"/>
</dbReference>
<dbReference type="KEGG" id="pco:PHACADRAFT_263697"/>
<feature type="domain" description="PCI" evidence="2">
    <location>
        <begin position="261"/>
        <end position="436"/>
    </location>
</feature>
<dbReference type="InterPro" id="IPR005062">
    <property type="entry name" value="SAC3/GANP/THP3_conserved"/>
</dbReference>
<dbReference type="InParanoid" id="K5VV25"/>
<feature type="compositionally biased region" description="Low complexity" evidence="1">
    <location>
        <begin position="135"/>
        <end position="145"/>
    </location>
</feature>
<gene>
    <name evidence="3" type="ORF">PHACADRAFT_263697</name>
</gene>
<feature type="region of interest" description="Disordered" evidence="1">
    <location>
        <begin position="124"/>
        <end position="165"/>
    </location>
</feature>